<accession>A0AAE9XQ59</accession>
<dbReference type="InterPro" id="IPR001466">
    <property type="entry name" value="Beta-lactam-related"/>
</dbReference>
<dbReference type="SUPFAM" id="SSF56601">
    <property type="entry name" value="beta-lactamase/transpeptidase-like"/>
    <property type="match status" value="1"/>
</dbReference>
<reference evidence="4" key="1">
    <citation type="submission" date="2023-01" db="EMBL/GenBank/DDBJ databases">
        <title>The genome sequence of Kordiimonadaceae bacterium 6D33.</title>
        <authorList>
            <person name="Liu Y."/>
        </authorList>
    </citation>
    <scope>NUCLEOTIDE SEQUENCE</scope>
    <source>
        <strain evidence="4">6D33</strain>
    </source>
</reference>
<dbReference type="Pfam" id="PF00144">
    <property type="entry name" value="Beta-lactamase"/>
    <property type="match status" value="1"/>
</dbReference>
<dbReference type="InterPro" id="IPR012338">
    <property type="entry name" value="Beta-lactam/transpept-like"/>
</dbReference>
<keyword evidence="1" id="KW-0732">Signal</keyword>
<feature type="signal peptide" evidence="1">
    <location>
        <begin position="1"/>
        <end position="26"/>
    </location>
</feature>
<keyword evidence="5" id="KW-1185">Reference proteome</keyword>
<dbReference type="Pfam" id="PF11954">
    <property type="entry name" value="DUF3471"/>
    <property type="match status" value="1"/>
</dbReference>
<evidence type="ECO:0000259" key="3">
    <source>
        <dbReference type="Pfam" id="PF11954"/>
    </source>
</evidence>
<feature type="chain" id="PRO_5042218277" evidence="1">
    <location>
        <begin position="27"/>
        <end position="518"/>
    </location>
</feature>
<dbReference type="AlphaFoldDB" id="A0AAE9XQ59"/>
<dbReference type="Gene3D" id="3.40.710.10">
    <property type="entry name" value="DD-peptidase/beta-lactamase superfamily"/>
    <property type="match status" value="1"/>
</dbReference>
<dbReference type="Gene3D" id="2.40.128.600">
    <property type="match status" value="1"/>
</dbReference>
<feature type="domain" description="Beta-lactamase-related" evidence="2">
    <location>
        <begin position="36"/>
        <end position="364"/>
    </location>
</feature>
<dbReference type="KEGG" id="gso:PH603_05640"/>
<name>A0AAE9XQ59_9PROT</name>
<keyword evidence="4" id="KW-0378">Hydrolase</keyword>
<organism evidence="4 5">
    <name type="scientific">Gimibacter soli</name>
    <dbReference type="NCBI Taxonomy" id="3024400"/>
    <lineage>
        <taxon>Bacteria</taxon>
        <taxon>Pseudomonadati</taxon>
        <taxon>Pseudomonadota</taxon>
        <taxon>Alphaproteobacteria</taxon>
        <taxon>Kordiimonadales</taxon>
        <taxon>Temperatibacteraceae</taxon>
        <taxon>Gimibacter</taxon>
    </lineage>
</organism>
<feature type="domain" description="Peptidase S12 Pab87-related C-terminal" evidence="3">
    <location>
        <begin position="415"/>
        <end position="496"/>
    </location>
</feature>
<dbReference type="EMBL" id="CP116805">
    <property type="protein sequence ID" value="WCL55238.1"/>
    <property type="molecule type" value="Genomic_DNA"/>
</dbReference>
<dbReference type="InterPro" id="IPR050491">
    <property type="entry name" value="AmpC-like"/>
</dbReference>
<evidence type="ECO:0000313" key="4">
    <source>
        <dbReference type="EMBL" id="WCL55238.1"/>
    </source>
</evidence>
<evidence type="ECO:0000313" key="5">
    <source>
        <dbReference type="Proteomes" id="UP001217500"/>
    </source>
</evidence>
<dbReference type="PANTHER" id="PTHR46825">
    <property type="entry name" value="D-ALANYL-D-ALANINE-CARBOXYPEPTIDASE/ENDOPEPTIDASE AMPH"/>
    <property type="match status" value="1"/>
</dbReference>
<dbReference type="Proteomes" id="UP001217500">
    <property type="component" value="Chromosome"/>
</dbReference>
<evidence type="ECO:0000256" key="1">
    <source>
        <dbReference type="SAM" id="SignalP"/>
    </source>
</evidence>
<dbReference type="InterPro" id="IPR021860">
    <property type="entry name" value="Peptidase_S12_Pab87-rel_C"/>
</dbReference>
<protein>
    <submittedName>
        <fullName evidence="4">Serine hydrolase</fullName>
    </submittedName>
</protein>
<evidence type="ECO:0000259" key="2">
    <source>
        <dbReference type="Pfam" id="PF00144"/>
    </source>
</evidence>
<dbReference type="GO" id="GO:0016787">
    <property type="term" value="F:hydrolase activity"/>
    <property type="evidence" value="ECO:0007669"/>
    <property type="project" value="UniProtKB-KW"/>
</dbReference>
<proteinExistence type="predicted"/>
<dbReference type="RefSeq" id="WP_289505020.1">
    <property type="nucleotide sequence ID" value="NZ_CP116805.1"/>
</dbReference>
<dbReference type="PANTHER" id="PTHR46825:SF15">
    <property type="entry name" value="BETA-LACTAMASE-RELATED DOMAIN-CONTAINING PROTEIN"/>
    <property type="match status" value="1"/>
</dbReference>
<sequence length="518" mass="56248">MGAIWQRRALAGFMLGVAAFTLPASADGLAEVEIDTLVTSALQEFDTPGMSVAIVEDGKVTFLKGYGSRDLEAKKPVTPKTLFRLASTTKAFTAAALAILVDEGKIGWNDKVTDHLPTFRMKDPWVTDAFTVRDLLTHHSGLWNGAGDMLLWPEPSSFTAAEIVASLATFEPLTSFRSSYAYNNVLYIAAGELVAAVSGVPYADFVERRILKPLGIACYWGPVPAKALKDAAVGYDMVDGKLMPHVRNGIDRNPTASVAAGGGVCNAEGMAKWMVAQLDGTHAPFSEKQRDEMWASQALLPLSKRMQEIDGTAFRAYGLGWRLADVNGVKTVSHTGTLGGWQAYVMLVPSKNLGIALFNNGSHEYARQSVMQGLLKSWLAPDEKRDWVAWYAAEEAKEEAEAKAKQWPEPEVLPLTRPLAIYAGSYVDDVMGDVTVTLQDEQLEIAFARMPALKGTLTPIRDGLFRTVWTDPTAAGRIYVAFPSDAGGQVVALTLDNAAGAPNQADDYASRYFRRRSD</sequence>
<gene>
    <name evidence="4" type="ORF">PH603_05640</name>
</gene>